<gene>
    <name evidence="2" type="ORF">TCEL_01360</name>
</gene>
<dbReference type="eggNOG" id="ENOG5030VYD">
    <property type="taxonomic scope" value="Bacteria"/>
</dbReference>
<feature type="transmembrane region" description="Helical" evidence="1">
    <location>
        <begin position="74"/>
        <end position="92"/>
    </location>
</feature>
<comment type="caution">
    <text evidence="2">The sequence shown here is derived from an EMBL/GenBank/DDBJ whole genome shotgun (WGS) entry which is preliminary data.</text>
</comment>
<evidence type="ECO:0000313" key="3">
    <source>
        <dbReference type="Proteomes" id="UP000014923"/>
    </source>
</evidence>
<accession>R7RQ18</accession>
<dbReference type="OrthoDB" id="9815897at2"/>
<dbReference type="Pfam" id="PF10825">
    <property type="entry name" value="DUF2752"/>
    <property type="match status" value="1"/>
</dbReference>
<dbReference type="AlphaFoldDB" id="R7RQ18"/>
<keyword evidence="1" id="KW-0812">Transmembrane</keyword>
<dbReference type="HOGENOM" id="CLU_098258_2_1_9"/>
<reference evidence="2" key="1">
    <citation type="submission" date="2013-03" db="EMBL/GenBank/DDBJ databases">
        <title>Draft genome sequence of the hydrogen-ethanol-producing anaerobic alkalithermophilic Caloramator celere.</title>
        <authorList>
            <person name="Ciranna A."/>
            <person name="Larjo A."/>
            <person name="Kivisto A."/>
            <person name="Santala V."/>
            <person name="Roos C."/>
            <person name="Karp M."/>
        </authorList>
    </citation>
    <scope>NUCLEOTIDE SEQUENCE [LARGE SCALE GENOMIC DNA]</scope>
    <source>
        <strain evidence="2">DSM 8682</strain>
    </source>
</reference>
<evidence type="ECO:0000313" key="2">
    <source>
        <dbReference type="EMBL" id="CDF57446.1"/>
    </source>
</evidence>
<keyword evidence="1" id="KW-1133">Transmembrane helix</keyword>
<dbReference type="RefSeq" id="WP_018660606.1">
    <property type="nucleotide sequence ID" value="NZ_HF952018.1"/>
</dbReference>
<dbReference type="InterPro" id="IPR021215">
    <property type="entry name" value="DUF2752"/>
</dbReference>
<feature type="transmembrane region" description="Helical" evidence="1">
    <location>
        <begin position="9"/>
        <end position="26"/>
    </location>
</feature>
<proteinExistence type="predicted"/>
<dbReference type="Proteomes" id="UP000014923">
    <property type="component" value="Unassembled WGS sequence"/>
</dbReference>
<dbReference type="EMBL" id="CAVN010000087">
    <property type="protein sequence ID" value="CDF57446.1"/>
    <property type="molecule type" value="Genomic_DNA"/>
</dbReference>
<keyword evidence="3" id="KW-1185">Reference proteome</keyword>
<feature type="transmembrane region" description="Helical" evidence="1">
    <location>
        <begin position="112"/>
        <end position="132"/>
    </location>
</feature>
<protein>
    <recommendedName>
        <fullName evidence="4">DUF2752 domain-containing protein</fullName>
    </recommendedName>
</protein>
<evidence type="ECO:0008006" key="4">
    <source>
        <dbReference type="Google" id="ProtNLM"/>
    </source>
</evidence>
<evidence type="ECO:0000256" key="1">
    <source>
        <dbReference type="SAM" id="Phobius"/>
    </source>
</evidence>
<name>R7RQ18_9CLOT</name>
<organism evidence="2 3">
    <name type="scientific">Thermobrachium celere DSM 8682</name>
    <dbReference type="NCBI Taxonomy" id="941824"/>
    <lineage>
        <taxon>Bacteria</taxon>
        <taxon>Bacillati</taxon>
        <taxon>Bacillota</taxon>
        <taxon>Clostridia</taxon>
        <taxon>Eubacteriales</taxon>
        <taxon>Clostridiaceae</taxon>
        <taxon>Thermobrachium</taxon>
    </lineage>
</organism>
<keyword evidence="1" id="KW-0472">Membrane</keyword>
<sequence length="136" mass="15977">MKVSVKNKKLFYIMLILFCLSVLYFYKNNPATSKYPTCPFLYITGYYCPGCGSSRAYYNLMHGRIKDAFSLNPLMVLSIPFVIYYCIGEIGIYVNDRPIIRRTVISKKGYKIIFFIIVLYWILRNIPYYPFILLAP</sequence>